<evidence type="ECO:0000313" key="2">
    <source>
        <dbReference type="EMBL" id="KAK4456567.1"/>
    </source>
</evidence>
<name>A0AAV9H7T9_9PEZI</name>
<gene>
    <name evidence="2" type="ORF">QBC42DRAFT_322276</name>
</gene>
<feature type="compositionally biased region" description="Polar residues" evidence="1">
    <location>
        <begin position="1"/>
        <end position="16"/>
    </location>
</feature>
<dbReference type="Proteomes" id="UP001321749">
    <property type="component" value="Unassembled WGS sequence"/>
</dbReference>
<proteinExistence type="predicted"/>
<sequence length="196" mass="21278">MAAPAPQSQPHTQPGAASQGPINDADVAEWKNRFNDVLARPSEHLNSKSPENAEPWTSNFWHFFNPLETCLMTWCCPCVVFGRTHHRVSKSGSLEGYQPINTSCLLFCGSSAVCMHWLPMTMQRAEFRAKHNLQGSCLVDVALACCCGCCDIVQMDKEAALRTQGQGKVPGIQDGYQAAGGMSYPGVGGSGEEQKQ</sequence>
<evidence type="ECO:0000256" key="1">
    <source>
        <dbReference type="SAM" id="MobiDB-lite"/>
    </source>
</evidence>
<comment type="caution">
    <text evidence="2">The sequence shown here is derived from an EMBL/GenBank/DDBJ whole genome shotgun (WGS) entry which is preliminary data.</text>
</comment>
<dbReference type="PANTHER" id="PTHR15907">
    <property type="entry name" value="DUF614 FAMILY PROTEIN-RELATED"/>
    <property type="match status" value="1"/>
</dbReference>
<dbReference type="InterPro" id="IPR006461">
    <property type="entry name" value="PLAC_motif_containing"/>
</dbReference>
<dbReference type="NCBIfam" id="TIGR01571">
    <property type="entry name" value="A_thal_Cys_rich"/>
    <property type="match status" value="1"/>
</dbReference>
<protein>
    <submittedName>
        <fullName evidence="2">PLAC8 family-domain-containing protein</fullName>
    </submittedName>
</protein>
<feature type="region of interest" description="Disordered" evidence="1">
    <location>
        <begin position="1"/>
        <end position="24"/>
    </location>
</feature>
<dbReference type="AlphaFoldDB" id="A0AAV9H7T9"/>
<dbReference type="Pfam" id="PF04749">
    <property type="entry name" value="PLAC8"/>
    <property type="match status" value="1"/>
</dbReference>
<reference evidence="2" key="2">
    <citation type="submission" date="2023-06" db="EMBL/GenBank/DDBJ databases">
        <authorList>
            <consortium name="Lawrence Berkeley National Laboratory"/>
            <person name="Mondo S.J."/>
            <person name="Hensen N."/>
            <person name="Bonometti L."/>
            <person name="Westerberg I."/>
            <person name="Brannstrom I.O."/>
            <person name="Guillou S."/>
            <person name="Cros-Aarteil S."/>
            <person name="Calhoun S."/>
            <person name="Haridas S."/>
            <person name="Kuo A."/>
            <person name="Pangilinan J."/>
            <person name="Riley R."/>
            <person name="Labutti K."/>
            <person name="Andreopoulos B."/>
            <person name="Lipzen A."/>
            <person name="Chen C."/>
            <person name="Yanf M."/>
            <person name="Daum C."/>
            <person name="Ng V."/>
            <person name="Clum A."/>
            <person name="Steindorff A."/>
            <person name="Ohm R."/>
            <person name="Martin F."/>
            <person name="Silar P."/>
            <person name="Natvig D."/>
            <person name="Lalanne C."/>
            <person name="Gautier V."/>
            <person name="Ament-Velasquez S.L."/>
            <person name="Kruys A."/>
            <person name="Hutchinson M.I."/>
            <person name="Powell A.J."/>
            <person name="Barry K."/>
            <person name="Miller A.N."/>
            <person name="Grigoriev I.V."/>
            <person name="Debuchy R."/>
            <person name="Gladieux P."/>
            <person name="Thoren M.H."/>
            <person name="Johannesson H."/>
        </authorList>
    </citation>
    <scope>NUCLEOTIDE SEQUENCE</scope>
    <source>
        <strain evidence="2">PSN324</strain>
    </source>
</reference>
<accession>A0AAV9H7T9</accession>
<keyword evidence="3" id="KW-1185">Reference proteome</keyword>
<evidence type="ECO:0000313" key="3">
    <source>
        <dbReference type="Proteomes" id="UP001321749"/>
    </source>
</evidence>
<dbReference type="EMBL" id="MU865193">
    <property type="protein sequence ID" value="KAK4456567.1"/>
    <property type="molecule type" value="Genomic_DNA"/>
</dbReference>
<reference evidence="2" key="1">
    <citation type="journal article" date="2023" name="Mol. Phylogenet. Evol.">
        <title>Genome-scale phylogeny and comparative genomics of the fungal order Sordariales.</title>
        <authorList>
            <person name="Hensen N."/>
            <person name="Bonometti L."/>
            <person name="Westerberg I."/>
            <person name="Brannstrom I.O."/>
            <person name="Guillou S."/>
            <person name="Cros-Aarteil S."/>
            <person name="Calhoun S."/>
            <person name="Haridas S."/>
            <person name="Kuo A."/>
            <person name="Mondo S."/>
            <person name="Pangilinan J."/>
            <person name="Riley R."/>
            <person name="LaButti K."/>
            <person name="Andreopoulos B."/>
            <person name="Lipzen A."/>
            <person name="Chen C."/>
            <person name="Yan M."/>
            <person name="Daum C."/>
            <person name="Ng V."/>
            <person name="Clum A."/>
            <person name="Steindorff A."/>
            <person name="Ohm R.A."/>
            <person name="Martin F."/>
            <person name="Silar P."/>
            <person name="Natvig D.O."/>
            <person name="Lalanne C."/>
            <person name="Gautier V."/>
            <person name="Ament-Velasquez S.L."/>
            <person name="Kruys A."/>
            <person name="Hutchinson M.I."/>
            <person name="Powell A.J."/>
            <person name="Barry K."/>
            <person name="Miller A.N."/>
            <person name="Grigoriev I.V."/>
            <person name="Debuchy R."/>
            <person name="Gladieux P."/>
            <person name="Hiltunen Thoren M."/>
            <person name="Johannesson H."/>
        </authorList>
    </citation>
    <scope>NUCLEOTIDE SEQUENCE</scope>
    <source>
        <strain evidence="2">PSN324</strain>
    </source>
</reference>
<organism evidence="2 3">
    <name type="scientific">Cladorrhinum samala</name>
    <dbReference type="NCBI Taxonomy" id="585594"/>
    <lineage>
        <taxon>Eukaryota</taxon>
        <taxon>Fungi</taxon>
        <taxon>Dikarya</taxon>
        <taxon>Ascomycota</taxon>
        <taxon>Pezizomycotina</taxon>
        <taxon>Sordariomycetes</taxon>
        <taxon>Sordariomycetidae</taxon>
        <taxon>Sordariales</taxon>
        <taxon>Podosporaceae</taxon>
        <taxon>Cladorrhinum</taxon>
    </lineage>
</organism>